<name>A0AAE1D9L0_9GAST</name>
<sequence>MYVTKEHSRETGRGIFLVKLGFNLGRQESSSVINKQAYNSSEAYYTMTCREKACISGKDRVESSKVMNTIVIISLGKELGQKNFPAKNGFSTSIHTLV</sequence>
<comment type="caution">
    <text evidence="1">The sequence shown here is derived from an EMBL/GenBank/DDBJ whole genome shotgun (WGS) entry which is preliminary data.</text>
</comment>
<evidence type="ECO:0000313" key="1">
    <source>
        <dbReference type="EMBL" id="KAK3761443.1"/>
    </source>
</evidence>
<dbReference type="AlphaFoldDB" id="A0AAE1D9L0"/>
<organism evidence="1 2">
    <name type="scientific">Elysia crispata</name>
    <name type="common">lettuce slug</name>
    <dbReference type="NCBI Taxonomy" id="231223"/>
    <lineage>
        <taxon>Eukaryota</taxon>
        <taxon>Metazoa</taxon>
        <taxon>Spiralia</taxon>
        <taxon>Lophotrochozoa</taxon>
        <taxon>Mollusca</taxon>
        <taxon>Gastropoda</taxon>
        <taxon>Heterobranchia</taxon>
        <taxon>Euthyneura</taxon>
        <taxon>Panpulmonata</taxon>
        <taxon>Sacoglossa</taxon>
        <taxon>Placobranchoidea</taxon>
        <taxon>Plakobranchidae</taxon>
        <taxon>Elysia</taxon>
    </lineage>
</organism>
<gene>
    <name evidence="1" type="ORF">RRG08_065264</name>
</gene>
<protein>
    <submittedName>
        <fullName evidence="1">Uncharacterized protein</fullName>
    </submittedName>
</protein>
<evidence type="ECO:0000313" key="2">
    <source>
        <dbReference type="Proteomes" id="UP001283361"/>
    </source>
</evidence>
<keyword evidence="2" id="KW-1185">Reference proteome</keyword>
<reference evidence="1" key="1">
    <citation type="journal article" date="2023" name="G3 (Bethesda)">
        <title>A reference genome for the long-term kleptoplast-retaining sea slug Elysia crispata morphotype clarki.</title>
        <authorList>
            <person name="Eastman K.E."/>
            <person name="Pendleton A.L."/>
            <person name="Shaikh M.A."/>
            <person name="Suttiyut T."/>
            <person name="Ogas R."/>
            <person name="Tomko P."/>
            <person name="Gavelis G."/>
            <person name="Widhalm J.R."/>
            <person name="Wisecaver J.H."/>
        </authorList>
    </citation>
    <scope>NUCLEOTIDE SEQUENCE</scope>
    <source>
        <strain evidence="1">ECLA1</strain>
    </source>
</reference>
<dbReference type="EMBL" id="JAWDGP010004892">
    <property type="protein sequence ID" value="KAK3761443.1"/>
    <property type="molecule type" value="Genomic_DNA"/>
</dbReference>
<proteinExistence type="predicted"/>
<accession>A0AAE1D9L0</accession>
<dbReference type="Proteomes" id="UP001283361">
    <property type="component" value="Unassembled WGS sequence"/>
</dbReference>